<dbReference type="GeneID" id="303167600"/>
<comment type="caution">
    <text evidence="2">The sequence shown here is derived from an EMBL/GenBank/DDBJ whole genome shotgun (WGS) entry which is preliminary data.</text>
</comment>
<gene>
    <name evidence="2" type="ORF">SIL78_18855</name>
</gene>
<feature type="compositionally biased region" description="Basic and acidic residues" evidence="1">
    <location>
        <begin position="7"/>
        <end position="23"/>
    </location>
</feature>
<evidence type="ECO:0000313" key="3">
    <source>
        <dbReference type="Proteomes" id="UP001276761"/>
    </source>
</evidence>
<dbReference type="EMBL" id="JAWXXT010000002">
    <property type="protein sequence ID" value="MDX5979612.1"/>
    <property type="molecule type" value="Genomic_DNA"/>
</dbReference>
<dbReference type="Proteomes" id="UP001276761">
    <property type="component" value="Unassembled WGS sequence"/>
</dbReference>
<feature type="region of interest" description="Disordered" evidence="1">
    <location>
        <begin position="1"/>
        <end position="38"/>
    </location>
</feature>
<accession>A0AAJ2S2I4</accession>
<evidence type="ECO:0000256" key="1">
    <source>
        <dbReference type="SAM" id="MobiDB-lite"/>
    </source>
</evidence>
<name>A0AAJ2S2I4_9GAMM</name>
<proteinExistence type="predicted"/>
<dbReference type="RefSeq" id="WP_198350014.1">
    <property type="nucleotide sequence ID" value="NZ_JABASV010000012.1"/>
</dbReference>
<organism evidence="2 3">
    <name type="scientific">Vreelandella alkaliphila</name>
    <dbReference type="NCBI Taxonomy" id="272774"/>
    <lineage>
        <taxon>Bacteria</taxon>
        <taxon>Pseudomonadati</taxon>
        <taxon>Pseudomonadota</taxon>
        <taxon>Gammaproteobacteria</taxon>
        <taxon>Oceanospirillales</taxon>
        <taxon>Halomonadaceae</taxon>
        <taxon>Vreelandella</taxon>
    </lineage>
</organism>
<sequence length="101" mass="11851">MTNTQEFARRMKRELDAFNDKRSPGQRPRRPVKRHKPESARHLLVVKLAVRKKHIAQDEPYYHFSERLSQLEAEIDAKREAVAAGYIVGHVVFIKKAMDKK</sequence>
<feature type="compositionally biased region" description="Basic residues" evidence="1">
    <location>
        <begin position="27"/>
        <end position="36"/>
    </location>
</feature>
<reference evidence="2" key="1">
    <citation type="submission" date="2023-11" db="EMBL/GenBank/DDBJ databases">
        <title>MicrobeMod: A computational toolkit for identifying prokaryotic methylation and restriction-modification with nanopore sequencing.</title>
        <authorList>
            <person name="Crits-Christoph A."/>
            <person name="Kang S.C."/>
            <person name="Lee H."/>
            <person name="Ostrov N."/>
        </authorList>
    </citation>
    <scope>NUCLEOTIDE SEQUENCE</scope>
    <source>
        <strain evidence="2">ATCC BAA-953</strain>
    </source>
</reference>
<protein>
    <submittedName>
        <fullName evidence="2">Uncharacterized protein</fullName>
    </submittedName>
</protein>
<evidence type="ECO:0000313" key="2">
    <source>
        <dbReference type="EMBL" id="MDX5979612.1"/>
    </source>
</evidence>
<dbReference type="AlphaFoldDB" id="A0AAJ2S2I4"/>